<feature type="domain" description="Response regulatory" evidence="4">
    <location>
        <begin position="9"/>
        <end position="125"/>
    </location>
</feature>
<feature type="coiled-coil region" evidence="3">
    <location>
        <begin position="124"/>
        <end position="151"/>
    </location>
</feature>
<evidence type="ECO:0000256" key="2">
    <source>
        <dbReference type="PROSITE-ProRule" id="PRU00169"/>
    </source>
</evidence>
<comment type="caution">
    <text evidence="5">The sequence shown here is derived from an EMBL/GenBank/DDBJ whole genome shotgun (WGS) entry which is preliminary data.</text>
</comment>
<keyword evidence="6" id="KW-1185">Reference proteome</keyword>
<accession>A0ABT3M618</accession>
<evidence type="ECO:0000313" key="6">
    <source>
        <dbReference type="Proteomes" id="UP001208794"/>
    </source>
</evidence>
<dbReference type="PANTHER" id="PTHR43156:SF2">
    <property type="entry name" value="STAGE II SPORULATION PROTEIN E"/>
    <property type="match status" value="1"/>
</dbReference>
<dbReference type="Gene3D" id="3.60.40.10">
    <property type="entry name" value="PPM-type phosphatase domain"/>
    <property type="match status" value="1"/>
</dbReference>
<reference evidence="5 6" key="1">
    <citation type="submission" date="2022-06" db="EMBL/GenBank/DDBJ databases">
        <title>Leptospira isolates from biofilms formed at urban environments.</title>
        <authorList>
            <person name="Ribeiro P.S."/>
            <person name="Sousa T."/>
            <person name="Carvalho N."/>
            <person name="Aburjaile F."/>
            <person name="Neves F."/>
            <person name="Oliveira D."/>
            <person name="Blanco L."/>
            <person name="Lima J."/>
            <person name="Costa F."/>
            <person name="Brenig B."/>
            <person name="Soares S."/>
            <person name="Ramos R."/>
            <person name="Goes-Neto A."/>
            <person name="Matiuzzi M."/>
            <person name="Azevedo V."/>
            <person name="Ristow P."/>
        </authorList>
    </citation>
    <scope>NUCLEOTIDE SEQUENCE [LARGE SCALE GENOMIC DNA]</scope>
    <source>
        <strain evidence="5 6">VSF14</strain>
    </source>
</reference>
<dbReference type="InterPro" id="IPR001789">
    <property type="entry name" value="Sig_transdc_resp-reg_receiver"/>
</dbReference>
<evidence type="ECO:0000313" key="5">
    <source>
        <dbReference type="EMBL" id="MCW7503841.1"/>
    </source>
</evidence>
<dbReference type="InterPro" id="IPR036457">
    <property type="entry name" value="PPM-type-like_dom_sf"/>
</dbReference>
<feature type="modified residue" description="4-aspartylphosphate" evidence="2">
    <location>
        <position position="58"/>
    </location>
</feature>
<evidence type="ECO:0000256" key="3">
    <source>
        <dbReference type="SAM" id="Coils"/>
    </source>
</evidence>
<dbReference type="EMBL" id="JAMQPR010000001">
    <property type="protein sequence ID" value="MCW7503841.1"/>
    <property type="molecule type" value="Genomic_DNA"/>
</dbReference>
<dbReference type="RefSeq" id="WP_265357726.1">
    <property type="nucleotide sequence ID" value="NZ_JAMQPR010000001.1"/>
</dbReference>
<dbReference type="PROSITE" id="PS50110">
    <property type="entry name" value="RESPONSE_REGULATORY"/>
    <property type="match status" value="1"/>
</dbReference>
<name>A0ABT3M618_9LEPT</name>
<gene>
    <name evidence="5" type="ORF">ND855_06870</name>
</gene>
<evidence type="ECO:0000259" key="4">
    <source>
        <dbReference type="PROSITE" id="PS50110"/>
    </source>
</evidence>
<dbReference type="Pfam" id="PF07228">
    <property type="entry name" value="SpoIIE"/>
    <property type="match status" value="1"/>
</dbReference>
<protein>
    <submittedName>
        <fullName evidence="5">Fused response regulator/phosphatase</fullName>
    </submittedName>
</protein>
<dbReference type="Proteomes" id="UP001208794">
    <property type="component" value="Unassembled WGS sequence"/>
</dbReference>
<keyword evidence="3" id="KW-0175">Coiled coil</keyword>
<sequence length="375" mass="42783">METKESQHTILIVDDVPENVELLKYLLSQEGFKTYTAYSAEEARLVLLNTRIDTLLLDVNMPEQDGFSFCRELREMDQFKLLPILFITSIDREVGFQEAMKNGGDDFINKPFNKRELVAKIHSVIRLKDLQDELYQQKSRYEKELQTARRVQDQLIPEKSFIWNGIKAQTLFHPYLQIGGDFVDTWIEEKKLHIVIADCSGHGPSAALIGAMFKMQLFNLVPNMGLKERVSHLRKNMELVLPEDYAITFCYAIIDQDLKLSYINGGHPAPIIYMDGETKLLKGMSPMIMGINMITNDEVQSIALKQGSKFFMYTDGASEAMNSKMEYITEEGMRDIFQKSVSIGGDILPTVQNQILEFCGTSTPNDDMAMVCIQL</sequence>
<keyword evidence="2" id="KW-0597">Phosphoprotein</keyword>
<dbReference type="InterPro" id="IPR052016">
    <property type="entry name" value="Bact_Sigma-Reg"/>
</dbReference>
<dbReference type="Gene3D" id="3.40.50.2300">
    <property type="match status" value="1"/>
</dbReference>
<evidence type="ECO:0000256" key="1">
    <source>
        <dbReference type="ARBA" id="ARBA00022801"/>
    </source>
</evidence>
<dbReference type="PANTHER" id="PTHR43156">
    <property type="entry name" value="STAGE II SPORULATION PROTEIN E-RELATED"/>
    <property type="match status" value="1"/>
</dbReference>
<dbReference type="SUPFAM" id="SSF52172">
    <property type="entry name" value="CheY-like"/>
    <property type="match status" value="1"/>
</dbReference>
<dbReference type="SMART" id="SM00331">
    <property type="entry name" value="PP2C_SIG"/>
    <property type="match status" value="1"/>
</dbReference>
<dbReference type="SMART" id="SM00448">
    <property type="entry name" value="REC"/>
    <property type="match status" value="1"/>
</dbReference>
<proteinExistence type="predicted"/>
<keyword evidence="1" id="KW-0378">Hydrolase</keyword>
<dbReference type="InterPro" id="IPR001932">
    <property type="entry name" value="PPM-type_phosphatase-like_dom"/>
</dbReference>
<organism evidence="5 6">
    <name type="scientific">Leptospira paudalimensis</name>
    <dbReference type="NCBI Taxonomy" id="2950024"/>
    <lineage>
        <taxon>Bacteria</taxon>
        <taxon>Pseudomonadati</taxon>
        <taxon>Spirochaetota</taxon>
        <taxon>Spirochaetia</taxon>
        <taxon>Leptospirales</taxon>
        <taxon>Leptospiraceae</taxon>
        <taxon>Leptospira</taxon>
    </lineage>
</organism>
<dbReference type="InterPro" id="IPR011006">
    <property type="entry name" value="CheY-like_superfamily"/>
</dbReference>
<dbReference type="Pfam" id="PF00072">
    <property type="entry name" value="Response_reg"/>
    <property type="match status" value="1"/>
</dbReference>